<comment type="similarity">
    <text evidence="1">Belongs to the TRAFAC class TrmE-Era-EngA-EngB-Septin-like GTPase superfamily. AIG1/Toc34/Toc159-like paraseptin GTPase family. IAN subfamily.</text>
</comment>
<dbReference type="RefSeq" id="XP_017541755.1">
    <property type="nucleotide sequence ID" value="XM_017686266.2"/>
</dbReference>
<dbReference type="Proteomes" id="UP001501920">
    <property type="component" value="Chromosome 9"/>
</dbReference>
<accession>A0AAR2INR8</accession>
<dbReference type="InterPro" id="IPR006703">
    <property type="entry name" value="G_AIG1"/>
</dbReference>
<reference evidence="6" key="3">
    <citation type="submission" date="2025-09" db="UniProtKB">
        <authorList>
            <consortium name="Ensembl"/>
        </authorList>
    </citation>
    <scope>IDENTIFICATION</scope>
</reference>
<dbReference type="Gene3D" id="3.40.50.300">
    <property type="entry name" value="P-loop containing nucleotide triphosphate hydrolases"/>
    <property type="match status" value="1"/>
</dbReference>
<dbReference type="InterPro" id="IPR027417">
    <property type="entry name" value="P-loop_NTPase"/>
</dbReference>
<proteinExistence type="inferred from homology"/>
<evidence type="ECO:0000256" key="3">
    <source>
        <dbReference type="ARBA" id="ARBA00023134"/>
    </source>
</evidence>
<keyword evidence="3" id="KW-0342">GTP-binding</keyword>
<keyword evidence="2" id="KW-0547">Nucleotide-binding</keyword>
<dbReference type="SUPFAM" id="SSF52540">
    <property type="entry name" value="P-loop containing nucleoside triphosphate hydrolases"/>
    <property type="match status" value="1"/>
</dbReference>
<dbReference type="CDD" id="cd01852">
    <property type="entry name" value="AIG1"/>
    <property type="match status" value="1"/>
</dbReference>
<evidence type="ECO:0000313" key="6">
    <source>
        <dbReference type="Ensembl" id="ENSPNAP00000041338.1"/>
    </source>
</evidence>
<feature type="compositionally biased region" description="Basic and acidic residues" evidence="4">
    <location>
        <begin position="1"/>
        <end position="16"/>
    </location>
</feature>
<dbReference type="GeneID" id="108413648"/>
<evidence type="ECO:0000313" key="7">
    <source>
        <dbReference type="Proteomes" id="UP001501920"/>
    </source>
</evidence>
<dbReference type="InterPro" id="IPR045058">
    <property type="entry name" value="GIMA/IAN/Toc"/>
</dbReference>
<evidence type="ECO:0000256" key="2">
    <source>
        <dbReference type="ARBA" id="ARBA00022741"/>
    </source>
</evidence>
<dbReference type="FunFam" id="3.40.50.300:FF:000366">
    <property type="entry name" value="GTPase, IMAP family member 2"/>
    <property type="match status" value="1"/>
</dbReference>
<evidence type="ECO:0000256" key="1">
    <source>
        <dbReference type="ARBA" id="ARBA00008535"/>
    </source>
</evidence>
<organism evidence="6 7">
    <name type="scientific">Pygocentrus nattereri</name>
    <name type="common">Red-bellied piranha</name>
    <dbReference type="NCBI Taxonomy" id="42514"/>
    <lineage>
        <taxon>Eukaryota</taxon>
        <taxon>Metazoa</taxon>
        <taxon>Chordata</taxon>
        <taxon>Craniata</taxon>
        <taxon>Vertebrata</taxon>
        <taxon>Euteleostomi</taxon>
        <taxon>Actinopterygii</taxon>
        <taxon>Neopterygii</taxon>
        <taxon>Teleostei</taxon>
        <taxon>Ostariophysi</taxon>
        <taxon>Characiformes</taxon>
        <taxon>Characoidei</taxon>
        <taxon>Pygocentrus</taxon>
    </lineage>
</organism>
<protein>
    <recommendedName>
        <fullName evidence="5">AIG1-type G domain-containing protein</fullName>
    </recommendedName>
</protein>
<dbReference type="PROSITE" id="PS51720">
    <property type="entry name" value="G_AIG1"/>
    <property type="match status" value="1"/>
</dbReference>
<name>A0AAR2INR8_PYGNA</name>
<dbReference type="Pfam" id="PF04548">
    <property type="entry name" value="AIG1"/>
    <property type="match status" value="1"/>
</dbReference>
<reference evidence="6" key="2">
    <citation type="submission" date="2025-08" db="UniProtKB">
        <authorList>
            <consortium name="Ensembl"/>
        </authorList>
    </citation>
    <scope>IDENTIFICATION</scope>
</reference>
<dbReference type="GO" id="GO:0005525">
    <property type="term" value="F:GTP binding"/>
    <property type="evidence" value="ECO:0007669"/>
    <property type="project" value="UniProtKB-KW"/>
</dbReference>
<feature type="region of interest" description="Disordered" evidence="4">
    <location>
        <begin position="281"/>
        <end position="303"/>
    </location>
</feature>
<dbReference type="PANTHER" id="PTHR10903:SF170">
    <property type="entry name" value="GTPASE IMAP FAMILY MEMBER 7"/>
    <property type="match status" value="1"/>
</dbReference>
<keyword evidence="7" id="KW-1185">Reference proteome</keyword>
<feature type="domain" description="AIG1-type G" evidence="5">
    <location>
        <begin position="26"/>
        <end position="226"/>
    </location>
</feature>
<evidence type="ECO:0000256" key="4">
    <source>
        <dbReference type="SAM" id="MobiDB-lite"/>
    </source>
</evidence>
<reference evidence="6 7" key="1">
    <citation type="submission" date="2020-10" db="EMBL/GenBank/DDBJ databases">
        <title>Pygocentrus nattereri (red-bellied piranha) genome, fPygNat1, primary haplotype.</title>
        <authorList>
            <person name="Myers G."/>
            <person name="Meyer A."/>
            <person name="Karagic N."/>
            <person name="Pippel M."/>
            <person name="Winkler S."/>
            <person name="Tracey A."/>
            <person name="Wood J."/>
            <person name="Formenti G."/>
            <person name="Howe K."/>
            <person name="Fedrigo O."/>
            <person name="Jarvis E.D."/>
        </authorList>
    </citation>
    <scope>NUCLEOTIDE SEQUENCE [LARGE SCALE GENOMIC DNA]</scope>
</reference>
<dbReference type="AlphaFoldDB" id="A0AAR2INR8"/>
<sequence>MAARNDDPELSDKEPGETSSMDRPPDLSMRTVLVGKTGVGKSSTGNTILGQEVFHVACSAQSVTKECIKARAEFDGKEVSVVDTPGLFDTDLTETAVMNKLVECISLSCPGPHVFLLVLSLGRFTEEENQTVKRLQGIFGEEAPKYTIILFSYGDQLKNQTIEEYLATAGNELSQVVEMCGGRYHVFNNENMADRAQVSSLMGKIFDMVSENDGGYYTNEMYENVERAIQEREEELRNEMHDNMQRAIYEREEALRNEMYIVVKAKDKEIDKLRKELREKAERDVKTKKFPQFRKVTEQCQQQ</sequence>
<evidence type="ECO:0000259" key="5">
    <source>
        <dbReference type="PROSITE" id="PS51720"/>
    </source>
</evidence>
<dbReference type="GeneTree" id="ENSGT01120000271858"/>
<feature type="region of interest" description="Disordered" evidence="4">
    <location>
        <begin position="1"/>
        <end position="28"/>
    </location>
</feature>
<dbReference type="PANTHER" id="PTHR10903">
    <property type="entry name" value="GTPASE, IMAP FAMILY MEMBER-RELATED"/>
    <property type="match status" value="1"/>
</dbReference>
<dbReference type="Ensembl" id="ENSPNAT00000067515.1">
    <property type="protein sequence ID" value="ENSPNAP00000041338.1"/>
    <property type="gene ID" value="ENSPNAG00000033185.1"/>
</dbReference>